<dbReference type="InterPro" id="IPR040911">
    <property type="entry name" value="Exostosin_GT47"/>
</dbReference>
<evidence type="ECO:0000259" key="8">
    <source>
        <dbReference type="Pfam" id="PF03016"/>
    </source>
</evidence>
<dbReference type="GO" id="GO:0005975">
    <property type="term" value="P:carbohydrate metabolic process"/>
    <property type="evidence" value="ECO:0007669"/>
    <property type="project" value="InterPro"/>
</dbReference>
<evidence type="ECO:0000313" key="10">
    <source>
        <dbReference type="Proteomes" id="UP000516437"/>
    </source>
</evidence>
<sequence>MDSSVHSNESVRTQREGEATARRKMLAPKGGRPLKAVPGGKLSPTGSRARSFGTAIRESRFAVARRRAVSPLSISDGMEIMHEVPAPTSNSIGSFSGPRTRSHKQPMLVDEDEEELQHCPSPPSSVTVAAHLRRAAHLYRSTSGCTSKDFKIPKRVAEFHTELELLSPIALENPCIQACSGVGAILHGSPRTGEFSGENLRLVSRGDSYCEYLLKIWLQQGTKRDGNFTYLHDMYQEAMKGVRHLNKSSLKRAEEELARARAAIREAIQSRNYTSDKKETFIPRGCIYRNPHAFHQSHIEMLKRFKVWTYIEGEQPFMHSGPLNNIYAIEGQFISEIESDKSPFRASHPQEAHVFFLPFSVTNMVEYVYVPITSKADFDRDRLQRIVIDYIKVVADKYHYWNRSNGADHFMLSCHDWAPDVSAADPQLFKSFARVLCNANTSEGFQPIRDVSVPEIYLPFGTLRPAHKGQPPENRRILAFFGGRAHGPIRQLLLKHWKDMDSDVQVHEYLPKGPDYIKTMGQTKYCLCPSGFEVASPRVAEAIYTGCVPVIISDSYCLPFSDVLKRSKFSVQIQVKRIPEIKRILQEIPHEKYLIMQKNVLKVQRHFVLNRPAKPFDVFHMVLHSVWLRRLNFALPTSLTH</sequence>
<keyword evidence="6" id="KW-0333">Golgi apparatus</keyword>
<dbReference type="EMBL" id="RXIC02000024">
    <property type="protein sequence ID" value="KAB1208981.1"/>
    <property type="molecule type" value="Genomic_DNA"/>
</dbReference>
<comment type="similarity">
    <text evidence="3">Belongs to the glycosyltransferase 47 family.</text>
</comment>
<feature type="compositionally biased region" description="Basic and acidic residues" evidence="7">
    <location>
        <begin position="12"/>
        <end position="21"/>
    </location>
</feature>
<evidence type="ECO:0000256" key="1">
    <source>
        <dbReference type="ARBA" id="ARBA00004323"/>
    </source>
</evidence>
<organism evidence="9 10">
    <name type="scientific">Morella rubra</name>
    <name type="common">Chinese bayberry</name>
    <dbReference type="NCBI Taxonomy" id="262757"/>
    <lineage>
        <taxon>Eukaryota</taxon>
        <taxon>Viridiplantae</taxon>
        <taxon>Streptophyta</taxon>
        <taxon>Embryophyta</taxon>
        <taxon>Tracheophyta</taxon>
        <taxon>Spermatophyta</taxon>
        <taxon>Magnoliopsida</taxon>
        <taxon>eudicotyledons</taxon>
        <taxon>Gunneridae</taxon>
        <taxon>Pentapetalae</taxon>
        <taxon>rosids</taxon>
        <taxon>fabids</taxon>
        <taxon>Fagales</taxon>
        <taxon>Myricaceae</taxon>
        <taxon>Morella</taxon>
    </lineage>
</organism>
<dbReference type="GO" id="GO:0004571">
    <property type="term" value="F:mannosyl-oligosaccharide 1,2-alpha-mannosidase activity"/>
    <property type="evidence" value="ECO:0007669"/>
    <property type="project" value="InterPro"/>
</dbReference>
<comment type="similarity">
    <text evidence="2">Belongs to the glycosyl hydrolase 47 family.</text>
</comment>
<keyword evidence="10" id="KW-1185">Reference proteome</keyword>
<dbReference type="GO" id="GO:0016757">
    <property type="term" value="F:glycosyltransferase activity"/>
    <property type="evidence" value="ECO:0007669"/>
    <property type="project" value="UniProtKB-KW"/>
</dbReference>
<dbReference type="GO" id="GO:0005509">
    <property type="term" value="F:calcium ion binding"/>
    <property type="evidence" value="ECO:0007669"/>
    <property type="project" value="InterPro"/>
</dbReference>
<feature type="compositionally biased region" description="Polar residues" evidence="7">
    <location>
        <begin position="1"/>
        <end position="11"/>
    </location>
</feature>
<dbReference type="InterPro" id="IPR004263">
    <property type="entry name" value="Exostosin"/>
</dbReference>
<keyword evidence="5" id="KW-0812">Transmembrane</keyword>
<gene>
    <name evidence="9" type="ORF">CJ030_MR6G022949</name>
</gene>
<proteinExistence type="inferred from homology"/>
<dbReference type="OrthoDB" id="1924787at2759"/>
<keyword evidence="5" id="KW-0735">Signal-anchor</keyword>
<feature type="region of interest" description="Disordered" evidence="7">
    <location>
        <begin position="1"/>
        <end position="52"/>
    </location>
</feature>
<keyword evidence="4" id="KW-0808">Transferase</keyword>
<keyword evidence="4" id="KW-0328">Glycosyltransferase</keyword>
<dbReference type="Pfam" id="PF03016">
    <property type="entry name" value="Exostosin_GT47"/>
    <property type="match status" value="1"/>
</dbReference>
<dbReference type="Proteomes" id="UP000516437">
    <property type="component" value="Chromosome 6"/>
</dbReference>
<comment type="subcellular location">
    <subcellularLocation>
        <location evidence="1">Golgi apparatus membrane</location>
        <topology evidence="1">Single-pass type II membrane protein</topology>
    </subcellularLocation>
</comment>
<evidence type="ECO:0000256" key="4">
    <source>
        <dbReference type="ARBA" id="ARBA00022676"/>
    </source>
</evidence>
<dbReference type="AlphaFoldDB" id="A0A6A1V8H0"/>
<dbReference type="Pfam" id="PF01532">
    <property type="entry name" value="Glyco_hydro_47"/>
    <property type="match status" value="1"/>
</dbReference>
<evidence type="ECO:0000313" key="9">
    <source>
        <dbReference type="EMBL" id="KAB1208981.1"/>
    </source>
</evidence>
<dbReference type="PANTHER" id="PTHR11062:SF124">
    <property type="entry name" value="XYLOGALACTURONAN BETA-1,3-XYLOSYLTRANSFERASE"/>
    <property type="match status" value="1"/>
</dbReference>
<feature type="domain" description="Exostosin GT47" evidence="8">
    <location>
        <begin position="302"/>
        <end position="588"/>
    </location>
</feature>
<dbReference type="PANTHER" id="PTHR11062">
    <property type="entry name" value="EXOSTOSIN HEPARAN SULFATE GLYCOSYLTRANSFERASE -RELATED"/>
    <property type="match status" value="1"/>
</dbReference>
<evidence type="ECO:0000256" key="7">
    <source>
        <dbReference type="SAM" id="MobiDB-lite"/>
    </source>
</evidence>
<reference evidence="9 10" key="1">
    <citation type="journal article" date="2019" name="Plant Biotechnol. J.">
        <title>The red bayberry genome and genetic basis of sex determination.</title>
        <authorList>
            <person name="Jia H.M."/>
            <person name="Jia H.J."/>
            <person name="Cai Q.L."/>
            <person name="Wang Y."/>
            <person name="Zhao H.B."/>
            <person name="Yang W.F."/>
            <person name="Wang G.Y."/>
            <person name="Li Y.H."/>
            <person name="Zhan D.L."/>
            <person name="Shen Y.T."/>
            <person name="Niu Q.F."/>
            <person name="Chang L."/>
            <person name="Qiu J."/>
            <person name="Zhao L."/>
            <person name="Xie H.B."/>
            <person name="Fu W.Y."/>
            <person name="Jin J."/>
            <person name="Li X.W."/>
            <person name="Jiao Y."/>
            <person name="Zhou C.C."/>
            <person name="Tu T."/>
            <person name="Chai C.Y."/>
            <person name="Gao J.L."/>
            <person name="Fan L.J."/>
            <person name="van de Weg E."/>
            <person name="Wang J.Y."/>
            <person name="Gao Z.S."/>
        </authorList>
    </citation>
    <scope>NUCLEOTIDE SEQUENCE [LARGE SCALE GENOMIC DNA]</scope>
    <source>
        <tissue evidence="9">Leaves</tissue>
    </source>
</reference>
<evidence type="ECO:0000256" key="3">
    <source>
        <dbReference type="ARBA" id="ARBA00010271"/>
    </source>
</evidence>
<dbReference type="InterPro" id="IPR001382">
    <property type="entry name" value="Glyco_hydro_47"/>
</dbReference>
<protein>
    <recommendedName>
        <fullName evidence="8">Exostosin GT47 domain-containing protein</fullName>
    </recommendedName>
</protein>
<accession>A0A6A1V8H0</accession>
<evidence type="ECO:0000256" key="2">
    <source>
        <dbReference type="ARBA" id="ARBA00007658"/>
    </source>
</evidence>
<name>A0A6A1V8H0_9ROSI</name>
<dbReference type="SUPFAM" id="SSF48225">
    <property type="entry name" value="Seven-hairpin glycosidases"/>
    <property type="match status" value="1"/>
</dbReference>
<dbReference type="Gene3D" id="1.50.10.10">
    <property type="match status" value="1"/>
</dbReference>
<evidence type="ECO:0000256" key="5">
    <source>
        <dbReference type="ARBA" id="ARBA00022968"/>
    </source>
</evidence>
<dbReference type="InterPro" id="IPR012341">
    <property type="entry name" value="6hp_glycosidase-like_sf"/>
</dbReference>
<evidence type="ECO:0000256" key="6">
    <source>
        <dbReference type="ARBA" id="ARBA00023034"/>
    </source>
</evidence>
<dbReference type="InterPro" id="IPR036026">
    <property type="entry name" value="Seven-hairpin_glycosidases"/>
</dbReference>
<dbReference type="GO" id="GO:0000139">
    <property type="term" value="C:Golgi membrane"/>
    <property type="evidence" value="ECO:0007669"/>
    <property type="project" value="UniProtKB-SubCell"/>
</dbReference>
<comment type="caution">
    <text evidence="9">The sequence shown here is derived from an EMBL/GenBank/DDBJ whole genome shotgun (WGS) entry which is preliminary data.</text>
</comment>